<dbReference type="EMBL" id="GL443059">
    <property type="protein sequence ID" value="EFN62633.1"/>
    <property type="molecule type" value="Genomic_DNA"/>
</dbReference>
<gene>
    <name evidence="8" type="ORF">EAG_16375</name>
</gene>
<keyword evidence="1" id="KW-0813">Transport</keyword>
<feature type="transmembrane region" description="Helical" evidence="7">
    <location>
        <begin position="105"/>
        <end position="126"/>
    </location>
</feature>
<dbReference type="Proteomes" id="UP000000311">
    <property type="component" value="Unassembled WGS sequence"/>
</dbReference>
<sequence>MLLSEGDITARTKDGITALSFIVSRTPEVLSQLATRFDQAVSLHYHELGDMDCELRVDFRPLVPLGGRNETDLMLCLVEVGEGHMLKHLLCQSFLYLKWKRIRKFFLLSLLFHLIFVAFFISFIYATYLKHNEQVSSVLFWPILGFTCILASKNLFQITYGICYYIKRWKNWLEWSVIVTSSIILIPPARLWQYHVSALGIFLAWILLMIVIYRFPTFRLFVQMCMRAFINLIKFCIIFVSLITGFALSFQVLINLVVKSYIKIKSDNMDPKMVFSEEKDLKMVFSEDMDPKVVFSEDVDSKVVFSEEYLQWLYKFLEISYAINVIFFGFVILVAVTLIKLKTSLAATDMEKLHRRAGLERLVCHAKVIACFENMLDYTHACKIIQACRKNILLLYPSHDCTLDTLHIRMNDPRDKRLPRELIQSLYRLALEQKIRRWTFYTSSFKNITANKPNHARLSRTYSNDSNQQHLNEIMAELKKCSHNVAELKKCSHDISIRLYSLTNKIENIDRDRDLTIYL</sequence>
<dbReference type="FunCoup" id="E2AV79">
    <property type="interactions" value="1"/>
</dbReference>
<keyword evidence="9" id="KW-1185">Reference proteome</keyword>
<protein>
    <submittedName>
        <fullName evidence="8">Transient receptor potential channel pyrexia</fullName>
    </submittedName>
</protein>
<dbReference type="PANTHER" id="PTHR47143">
    <property type="entry name" value="TRANSIENT RECEPTOR POTENTIAL CATION CHANNEL PROTEIN PAINLESS"/>
    <property type="match status" value="1"/>
</dbReference>
<feature type="transmembrane region" description="Helical" evidence="7">
    <location>
        <begin position="319"/>
        <end position="339"/>
    </location>
</feature>
<feature type="transmembrane region" description="Helical" evidence="7">
    <location>
        <begin position="172"/>
        <end position="189"/>
    </location>
</feature>
<keyword evidence="6" id="KW-0407">Ion channel</keyword>
<dbReference type="GO" id="GO:1902495">
    <property type="term" value="C:transmembrane transporter complex"/>
    <property type="evidence" value="ECO:0007669"/>
    <property type="project" value="TreeGrafter"/>
</dbReference>
<evidence type="ECO:0000313" key="8">
    <source>
        <dbReference type="EMBL" id="EFN62633.1"/>
    </source>
</evidence>
<dbReference type="InParanoid" id="E2AV79"/>
<proteinExistence type="predicted"/>
<evidence type="ECO:0000256" key="6">
    <source>
        <dbReference type="ARBA" id="ARBA00023303"/>
    </source>
</evidence>
<dbReference type="AlphaFoldDB" id="E2AV79"/>
<accession>E2AV79</accession>
<organism evidence="9">
    <name type="scientific">Camponotus floridanus</name>
    <name type="common">Florida carpenter ant</name>
    <dbReference type="NCBI Taxonomy" id="104421"/>
    <lineage>
        <taxon>Eukaryota</taxon>
        <taxon>Metazoa</taxon>
        <taxon>Ecdysozoa</taxon>
        <taxon>Arthropoda</taxon>
        <taxon>Hexapoda</taxon>
        <taxon>Insecta</taxon>
        <taxon>Pterygota</taxon>
        <taxon>Neoptera</taxon>
        <taxon>Endopterygota</taxon>
        <taxon>Hymenoptera</taxon>
        <taxon>Apocrita</taxon>
        <taxon>Aculeata</taxon>
        <taxon>Formicoidea</taxon>
        <taxon>Formicidae</taxon>
        <taxon>Formicinae</taxon>
        <taxon>Camponotus</taxon>
    </lineage>
</organism>
<feature type="transmembrane region" description="Helical" evidence="7">
    <location>
        <begin position="235"/>
        <end position="258"/>
    </location>
</feature>
<evidence type="ECO:0000313" key="9">
    <source>
        <dbReference type="Proteomes" id="UP000000311"/>
    </source>
</evidence>
<keyword evidence="5" id="KW-0325">Glycoprotein</keyword>
<name>E2AV79_CAMFO</name>
<evidence type="ECO:0000256" key="4">
    <source>
        <dbReference type="ARBA" id="ARBA00023065"/>
    </source>
</evidence>
<reference evidence="8 9" key="1">
    <citation type="journal article" date="2010" name="Science">
        <title>Genomic comparison of the ants Camponotus floridanus and Harpegnathos saltator.</title>
        <authorList>
            <person name="Bonasio R."/>
            <person name="Zhang G."/>
            <person name="Ye C."/>
            <person name="Mutti N.S."/>
            <person name="Fang X."/>
            <person name="Qin N."/>
            <person name="Donahue G."/>
            <person name="Yang P."/>
            <person name="Li Q."/>
            <person name="Li C."/>
            <person name="Zhang P."/>
            <person name="Huang Z."/>
            <person name="Berger S.L."/>
            <person name="Reinberg D."/>
            <person name="Wang J."/>
            <person name="Liebig J."/>
        </authorList>
    </citation>
    <scope>NUCLEOTIDE SEQUENCE [LARGE SCALE GENOMIC DNA]</scope>
    <source>
        <strain evidence="9">C129</strain>
    </source>
</reference>
<dbReference type="GO" id="GO:0022857">
    <property type="term" value="F:transmembrane transporter activity"/>
    <property type="evidence" value="ECO:0007669"/>
    <property type="project" value="TreeGrafter"/>
</dbReference>
<dbReference type="GO" id="GO:0034220">
    <property type="term" value="P:monoatomic ion transmembrane transport"/>
    <property type="evidence" value="ECO:0007669"/>
    <property type="project" value="UniProtKB-KW"/>
</dbReference>
<evidence type="ECO:0000256" key="2">
    <source>
        <dbReference type="ARBA" id="ARBA00022737"/>
    </source>
</evidence>
<keyword evidence="8" id="KW-0675">Receptor</keyword>
<evidence type="ECO:0000256" key="1">
    <source>
        <dbReference type="ARBA" id="ARBA00022448"/>
    </source>
</evidence>
<dbReference type="OrthoDB" id="7464126at2759"/>
<keyword evidence="2" id="KW-0677">Repeat</keyword>
<feature type="transmembrane region" description="Helical" evidence="7">
    <location>
        <begin position="195"/>
        <end position="215"/>
    </location>
</feature>
<feature type="transmembrane region" description="Helical" evidence="7">
    <location>
        <begin position="138"/>
        <end position="160"/>
    </location>
</feature>
<dbReference type="InterPro" id="IPR052076">
    <property type="entry name" value="TRP_cation_channel"/>
</dbReference>
<keyword evidence="4" id="KW-0406">Ion transport</keyword>
<keyword evidence="7" id="KW-1133">Transmembrane helix</keyword>
<dbReference type="PANTHER" id="PTHR47143:SF1">
    <property type="entry name" value="ION_TRANS DOMAIN-CONTAINING PROTEIN"/>
    <property type="match status" value="1"/>
</dbReference>
<keyword evidence="7" id="KW-0472">Membrane</keyword>
<evidence type="ECO:0000256" key="7">
    <source>
        <dbReference type="SAM" id="Phobius"/>
    </source>
</evidence>
<evidence type="ECO:0000256" key="3">
    <source>
        <dbReference type="ARBA" id="ARBA00023043"/>
    </source>
</evidence>
<keyword evidence="3" id="KW-0040">ANK repeat</keyword>
<keyword evidence="7" id="KW-0812">Transmembrane</keyword>
<evidence type="ECO:0000256" key="5">
    <source>
        <dbReference type="ARBA" id="ARBA00023180"/>
    </source>
</evidence>